<dbReference type="EMBL" id="CP159872">
    <property type="protein sequence ID" value="XCM77750.1"/>
    <property type="molecule type" value="Genomic_DNA"/>
</dbReference>
<organism evidence="3">
    <name type="scientific">Kitasatospora camelliae</name>
    <dbReference type="NCBI Taxonomy" id="3156397"/>
    <lineage>
        <taxon>Bacteria</taxon>
        <taxon>Bacillati</taxon>
        <taxon>Actinomycetota</taxon>
        <taxon>Actinomycetes</taxon>
        <taxon>Kitasatosporales</taxon>
        <taxon>Streptomycetaceae</taxon>
        <taxon>Kitasatospora</taxon>
    </lineage>
</organism>
<accession>A0AAU8JPH9</accession>
<comment type="similarity">
    <text evidence="1">Belongs to the melC1 family.</text>
</comment>
<keyword evidence="2" id="KW-0186">Copper</keyword>
<evidence type="ECO:0000313" key="3">
    <source>
        <dbReference type="EMBL" id="XCM77750.1"/>
    </source>
</evidence>
<dbReference type="AlphaFoldDB" id="A0AAU8JPH9"/>
<dbReference type="InterPro" id="IPR010928">
    <property type="entry name" value="MelC1"/>
</dbReference>
<evidence type="ECO:0000256" key="1">
    <source>
        <dbReference type="ARBA" id="ARBA00009871"/>
    </source>
</evidence>
<dbReference type="Gene3D" id="3.30.1880.10">
    <property type="entry name" value="protein ne1242 domain like"/>
    <property type="match status" value="1"/>
</dbReference>
<name>A0AAU8JPH9_9ACTN</name>
<gene>
    <name evidence="3" type="ORF">ABWK59_01755</name>
</gene>
<dbReference type="RefSeq" id="WP_354637450.1">
    <property type="nucleotide sequence ID" value="NZ_CP159872.1"/>
</dbReference>
<dbReference type="GO" id="GO:0042438">
    <property type="term" value="P:melanin biosynthetic process"/>
    <property type="evidence" value="ECO:0007669"/>
    <property type="project" value="InterPro"/>
</dbReference>
<protein>
    <submittedName>
        <fullName evidence="3">Tyrosinase cofactor</fullName>
    </submittedName>
</protein>
<dbReference type="Pfam" id="PF06236">
    <property type="entry name" value="MelC1"/>
    <property type="match status" value="1"/>
</dbReference>
<dbReference type="GO" id="GO:0005507">
    <property type="term" value="F:copper ion binding"/>
    <property type="evidence" value="ECO:0007669"/>
    <property type="project" value="InterPro"/>
</dbReference>
<dbReference type="KEGG" id="kcm:ABWK59_01755"/>
<dbReference type="PROSITE" id="PS51318">
    <property type="entry name" value="TAT"/>
    <property type="match status" value="1"/>
</dbReference>
<dbReference type="InterPro" id="IPR023199">
    <property type="entry name" value="GriE/MELC1_sf"/>
</dbReference>
<dbReference type="InterPro" id="IPR006311">
    <property type="entry name" value="TAT_signal"/>
</dbReference>
<sequence>MPGTSRAHSTELTRRRMLQGAGVALTAALGTAVIGLTGPAGSPAVAADPAPNDTFDETYQGRRIQGRPVAAGHHHGGPGTGYQVLIDGRELHMMRNADGTWISVINHYQTHQTPRSLARAAVLDLQGAALVPIA</sequence>
<proteinExistence type="inferred from homology"/>
<dbReference type="NCBIfam" id="NF047833">
    <property type="entry name" value="TyroCdyMelC1"/>
    <property type="match status" value="1"/>
</dbReference>
<evidence type="ECO:0000256" key="2">
    <source>
        <dbReference type="ARBA" id="ARBA00023008"/>
    </source>
</evidence>
<reference evidence="3" key="1">
    <citation type="submission" date="2024-06" db="EMBL/GenBank/DDBJ databases">
        <title>The genome sequences of Kitasatospora sp. strain HUAS MG31.</title>
        <authorList>
            <person name="Mo P."/>
        </authorList>
    </citation>
    <scope>NUCLEOTIDE SEQUENCE</scope>
    <source>
        <strain evidence="3">HUAS MG31</strain>
    </source>
</reference>